<protein>
    <submittedName>
        <fullName evidence="3">Acyltransferase</fullName>
    </submittedName>
</protein>
<dbReference type="PANTHER" id="PTHR43674:SF2">
    <property type="entry name" value="BETA-UREIDOPROPIONASE"/>
    <property type="match status" value="1"/>
</dbReference>
<keyword evidence="1" id="KW-0378">Hydrolase</keyword>
<keyword evidence="3" id="KW-0012">Acyltransferase</keyword>
<gene>
    <name evidence="3" type="ORF">CRI94_01865</name>
</gene>
<evidence type="ECO:0000256" key="1">
    <source>
        <dbReference type="ARBA" id="ARBA00022801"/>
    </source>
</evidence>
<dbReference type="Gene3D" id="3.60.110.10">
    <property type="entry name" value="Carbon-nitrogen hydrolase"/>
    <property type="match status" value="1"/>
</dbReference>
<dbReference type="InterPro" id="IPR050345">
    <property type="entry name" value="Aliph_Amidase/BUP"/>
</dbReference>
<name>A0A2A8D354_9BACT</name>
<dbReference type="RefSeq" id="WP_098074290.1">
    <property type="nucleotide sequence ID" value="NZ_PDEQ01000001.1"/>
</dbReference>
<keyword evidence="4" id="KW-1185">Reference proteome</keyword>
<evidence type="ECO:0000259" key="2">
    <source>
        <dbReference type="PROSITE" id="PS50263"/>
    </source>
</evidence>
<proteinExistence type="predicted"/>
<dbReference type="EMBL" id="PDEQ01000001">
    <property type="protein sequence ID" value="PEN15392.1"/>
    <property type="molecule type" value="Genomic_DNA"/>
</dbReference>
<dbReference type="SUPFAM" id="SSF56317">
    <property type="entry name" value="Carbon-nitrogen hydrolase"/>
    <property type="match status" value="1"/>
</dbReference>
<dbReference type="OrthoDB" id="9801938at2"/>
<reference evidence="3 4" key="1">
    <citation type="submission" date="2017-10" db="EMBL/GenBank/DDBJ databases">
        <title>Draft genome of Longibacter Salinarum.</title>
        <authorList>
            <person name="Goh K.M."/>
            <person name="Shamsir M.S."/>
            <person name="Lim S.W."/>
        </authorList>
    </citation>
    <scope>NUCLEOTIDE SEQUENCE [LARGE SCALE GENOMIC DNA]</scope>
    <source>
        <strain evidence="3 4">KCTC 52045</strain>
    </source>
</reference>
<dbReference type="GO" id="GO:0016811">
    <property type="term" value="F:hydrolase activity, acting on carbon-nitrogen (but not peptide) bonds, in linear amides"/>
    <property type="evidence" value="ECO:0007669"/>
    <property type="project" value="TreeGrafter"/>
</dbReference>
<dbReference type="AlphaFoldDB" id="A0A2A8D354"/>
<feature type="domain" description="CN hydrolase" evidence="2">
    <location>
        <begin position="1"/>
        <end position="241"/>
    </location>
</feature>
<keyword evidence="3" id="KW-0808">Transferase</keyword>
<dbReference type="PANTHER" id="PTHR43674">
    <property type="entry name" value="NITRILASE C965.09-RELATED"/>
    <property type="match status" value="1"/>
</dbReference>
<accession>A0A2A8D354</accession>
<dbReference type="Pfam" id="PF00795">
    <property type="entry name" value="CN_hydrolase"/>
    <property type="match status" value="1"/>
</dbReference>
<evidence type="ECO:0000313" key="4">
    <source>
        <dbReference type="Proteomes" id="UP000220102"/>
    </source>
</evidence>
<comment type="caution">
    <text evidence="3">The sequence shown here is derived from an EMBL/GenBank/DDBJ whole genome shotgun (WGS) entry which is preliminary data.</text>
</comment>
<dbReference type="GO" id="GO:0016746">
    <property type="term" value="F:acyltransferase activity"/>
    <property type="evidence" value="ECO:0007669"/>
    <property type="project" value="UniProtKB-KW"/>
</dbReference>
<dbReference type="PROSITE" id="PS50263">
    <property type="entry name" value="CN_HYDROLASE"/>
    <property type="match status" value="1"/>
</dbReference>
<evidence type="ECO:0000313" key="3">
    <source>
        <dbReference type="EMBL" id="PEN15392.1"/>
    </source>
</evidence>
<dbReference type="InterPro" id="IPR003010">
    <property type="entry name" value="C-N_Hydrolase"/>
</dbReference>
<sequence length="269" mass="30155">MRIACVQCEPEYLEPEANRSKTDALLDDLDADLVVLPELLPSGYFFRSEADVASVVEDERGPTTAWLHDWAQQLDAVLVAGYPEKDGDALYNSAAIVGPSGLIDTYRKVHLFNEEKRWFEPGDNGFPVHTITTSSGTTYRLGVMICFDWYFPEAARTLALQGADVIAHPSNLVLPHCPNSMPIRARENHVFTITANRYGSETSGDETLDFIGQSSVCDPNGDVLYRGKDEGDEVFTTTIRPHEARNRRINKYNDIFADRRPDMYNLTSD</sequence>
<dbReference type="Proteomes" id="UP000220102">
    <property type="component" value="Unassembled WGS sequence"/>
</dbReference>
<dbReference type="InterPro" id="IPR036526">
    <property type="entry name" value="C-N_Hydrolase_sf"/>
</dbReference>
<organism evidence="3 4">
    <name type="scientific">Longibacter salinarum</name>
    <dbReference type="NCBI Taxonomy" id="1850348"/>
    <lineage>
        <taxon>Bacteria</taxon>
        <taxon>Pseudomonadati</taxon>
        <taxon>Rhodothermota</taxon>
        <taxon>Rhodothermia</taxon>
        <taxon>Rhodothermales</taxon>
        <taxon>Salisaetaceae</taxon>
        <taxon>Longibacter</taxon>
    </lineage>
</organism>